<evidence type="ECO:0000313" key="2">
    <source>
        <dbReference type="EMBL" id="EGU42457.1"/>
    </source>
</evidence>
<dbReference type="EMBL" id="AFWE01000018">
    <property type="protein sequence ID" value="EGU42457.1"/>
    <property type="molecule type" value="Genomic_DNA"/>
</dbReference>
<evidence type="ECO:0000256" key="1">
    <source>
        <dbReference type="SAM" id="MobiDB-lite"/>
    </source>
</evidence>
<feature type="compositionally biased region" description="Basic and acidic residues" evidence="1">
    <location>
        <begin position="1"/>
        <end position="12"/>
    </location>
</feature>
<feature type="region of interest" description="Disordered" evidence="1">
    <location>
        <begin position="1"/>
        <end position="22"/>
    </location>
</feature>
<reference evidence="2 3" key="1">
    <citation type="journal article" date="2012" name="Int. J. Syst. Evol. Microbiol.">
        <title>Vibrio caribbeanicus sp. nov., isolated from the marine sponge Scleritoderma cyanea.</title>
        <authorList>
            <person name="Hoffmann M."/>
            <person name="Monday S.R."/>
            <person name="Allard M.W."/>
            <person name="Strain E.A."/>
            <person name="Whittaker P."/>
            <person name="Naum M."/>
            <person name="McCarthy P.J."/>
            <person name="Lopez J.V."/>
            <person name="Fischer M."/>
            <person name="Brown E.W."/>
        </authorList>
    </citation>
    <scope>NUCLEOTIDE SEQUENCE [LARGE SCALE GENOMIC DNA]</scope>
    <source>
        <strain evidence="2 3">LMG 19158</strain>
    </source>
</reference>
<name>F9RIC5_9VIBR</name>
<comment type="caution">
    <text evidence="2">The sequence shown here is derived from an EMBL/GenBank/DDBJ whole genome shotgun (WGS) entry which is preliminary data.</text>
</comment>
<dbReference type="RefSeq" id="WP_005592696.1">
    <property type="nucleotide sequence ID" value="NZ_AFWE01000018.1"/>
</dbReference>
<proteinExistence type="predicted"/>
<gene>
    <name evidence="2" type="ORF">VIS19158_11688</name>
</gene>
<accession>F9RIC5</accession>
<dbReference type="Proteomes" id="UP000004349">
    <property type="component" value="Unassembled WGS sequence"/>
</dbReference>
<organism evidence="2 3">
    <name type="scientific">Vibrio scophthalmi LMG 19158</name>
    <dbReference type="NCBI Taxonomy" id="870967"/>
    <lineage>
        <taxon>Bacteria</taxon>
        <taxon>Pseudomonadati</taxon>
        <taxon>Pseudomonadota</taxon>
        <taxon>Gammaproteobacteria</taxon>
        <taxon>Vibrionales</taxon>
        <taxon>Vibrionaceae</taxon>
        <taxon>Vibrio</taxon>
    </lineage>
</organism>
<sequence>MALVKNDAKTLADEDQGLGSHSDSYLQKCIDVTAKPWKEAKDVVNNMNVDELASFVSATSTLDLSKIGTVTVRLSINDYASLRLAASKNGMTITNAIETAIVRMNK</sequence>
<protein>
    <submittedName>
        <fullName evidence="2">Uncharacterized protein</fullName>
    </submittedName>
</protein>
<dbReference type="AlphaFoldDB" id="F9RIC5"/>
<evidence type="ECO:0000313" key="3">
    <source>
        <dbReference type="Proteomes" id="UP000004349"/>
    </source>
</evidence>